<dbReference type="STRING" id="402676.B6JWB4"/>
<name>B6JWB4_SCHJY</name>
<dbReference type="GO" id="GO:1903432">
    <property type="term" value="P:regulation of TORC1 signaling"/>
    <property type="evidence" value="ECO:0007669"/>
    <property type="project" value="EnsemblFungi"/>
</dbReference>
<reference evidence="1 3" key="1">
    <citation type="journal article" date="2011" name="Science">
        <title>Comparative functional genomics of the fission yeasts.</title>
        <authorList>
            <person name="Rhind N."/>
            <person name="Chen Z."/>
            <person name="Yassour M."/>
            <person name="Thompson D.A."/>
            <person name="Haas B.J."/>
            <person name="Habib N."/>
            <person name="Wapinski I."/>
            <person name="Roy S."/>
            <person name="Lin M.F."/>
            <person name="Heiman D.I."/>
            <person name="Young S.K."/>
            <person name="Furuya K."/>
            <person name="Guo Y."/>
            <person name="Pidoux A."/>
            <person name="Chen H.M."/>
            <person name="Robbertse B."/>
            <person name="Goldberg J.M."/>
            <person name="Aoki K."/>
            <person name="Bayne E.H."/>
            <person name="Berlin A.M."/>
            <person name="Desjardins C.A."/>
            <person name="Dobbs E."/>
            <person name="Dukaj L."/>
            <person name="Fan L."/>
            <person name="FitzGerald M.G."/>
            <person name="French C."/>
            <person name="Gujja S."/>
            <person name="Hansen K."/>
            <person name="Keifenheim D."/>
            <person name="Levin J.Z."/>
            <person name="Mosher R.A."/>
            <person name="Mueller C.A."/>
            <person name="Pfiffner J."/>
            <person name="Priest M."/>
            <person name="Russ C."/>
            <person name="Smialowska A."/>
            <person name="Swoboda P."/>
            <person name="Sykes S.M."/>
            <person name="Vaughn M."/>
            <person name="Vengrova S."/>
            <person name="Yoder R."/>
            <person name="Zeng Q."/>
            <person name="Allshire R."/>
            <person name="Baulcombe D."/>
            <person name="Birren B.W."/>
            <person name="Brown W."/>
            <person name="Ekwall K."/>
            <person name="Kellis M."/>
            <person name="Leatherwood J."/>
            <person name="Levin H."/>
            <person name="Margalit H."/>
            <person name="Martienssen R."/>
            <person name="Nieduszynski C.A."/>
            <person name="Spatafora J.W."/>
            <person name="Friedman N."/>
            <person name="Dalgaard J.Z."/>
            <person name="Baumann P."/>
            <person name="Niki H."/>
            <person name="Regev A."/>
            <person name="Nusbaum C."/>
        </authorList>
    </citation>
    <scope>NUCLEOTIDE SEQUENCE [LARGE SCALE GENOMIC DNA]</scope>
    <source>
        <strain evidence="3">yFS275 / FY16936</strain>
    </source>
</reference>
<dbReference type="InterPro" id="IPR035186">
    <property type="entry name" value="DUF5308"/>
</dbReference>
<dbReference type="GeneID" id="7050724"/>
<proteinExistence type="predicted"/>
<evidence type="ECO:0000313" key="1">
    <source>
        <dbReference type="EMBL" id="EEB05665.1"/>
    </source>
</evidence>
<dbReference type="RefSeq" id="XP_002171958.1">
    <property type="nucleotide sequence ID" value="XM_002171922.2"/>
</dbReference>
<accession>B6JWB4</accession>
<dbReference type="AlphaFoldDB" id="B6JWB4"/>
<dbReference type="GO" id="GO:0071986">
    <property type="term" value="C:Ragulator complex"/>
    <property type="evidence" value="ECO:0007669"/>
    <property type="project" value="EnsemblFungi"/>
</dbReference>
<protein>
    <submittedName>
        <fullName evidence="1">Uncharacterized protein</fullName>
    </submittedName>
</protein>
<dbReference type="HOGENOM" id="CLU_2086170_0_0_1"/>
<dbReference type="EMBL" id="KE651166">
    <property type="protein sequence ID" value="EEB05665.1"/>
    <property type="molecule type" value="Genomic_DNA"/>
</dbReference>
<evidence type="ECO:0000313" key="3">
    <source>
        <dbReference type="Proteomes" id="UP000001744"/>
    </source>
</evidence>
<dbReference type="OMA" id="DACLHAQ"/>
<dbReference type="Pfam" id="PF17233">
    <property type="entry name" value="DUF5308"/>
    <property type="match status" value="1"/>
</dbReference>
<organism evidence="1 3">
    <name type="scientific">Schizosaccharomyces japonicus (strain yFS275 / FY16936)</name>
    <name type="common">Fission yeast</name>
    <dbReference type="NCBI Taxonomy" id="402676"/>
    <lineage>
        <taxon>Eukaryota</taxon>
        <taxon>Fungi</taxon>
        <taxon>Dikarya</taxon>
        <taxon>Ascomycota</taxon>
        <taxon>Taphrinomycotina</taxon>
        <taxon>Schizosaccharomycetes</taxon>
        <taxon>Schizosaccharomycetales</taxon>
        <taxon>Schizosaccharomycetaceae</taxon>
        <taxon>Schizosaccharomyces</taxon>
    </lineage>
</organism>
<dbReference type="GO" id="GO:0000329">
    <property type="term" value="C:fungal-type vacuole membrane"/>
    <property type="evidence" value="ECO:0007669"/>
    <property type="project" value="EnsemblFungi"/>
</dbReference>
<evidence type="ECO:0000313" key="2">
    <source>
        <dbReference type="JaponicusDB" id="SJAG_00688"/>
    </source>
</evidence>
<dbReference type="JaponicusDB" id="SJAG_00688">
    <property type="gene designation" value="lam3"/>
</dbReference>
<dbReference type="Proteomes" id="UP000001744">
    <property type="component" value="Unassembled WGS sequence"/>
</dbReference>
<sequence length="118" mass="12978">MSSAAQQLADLANDKKTILHMADQDLNEVVCFPELLDKSTLVQLTDAFVHAYELAKHLGFGKPISIMNQYSQGSCVFQTAREKREQSGLVVSTTVASHNALRSALHCNKVMDQISSQL</sequence>
<dbReference type="VEuPathDB" id="FungiDB:SJAG_00688"/>
<dbReference type="OrthoDB" id="5301539at2759"/>
<keyword evidence="3" id="KW-1185">Reference proteome</keyword>
<gene>
    <name evidence="2" type="primary">lam3</name>
    <name evidence="1" type="ORF">SJAG_00688</name>
</gene>